<sequence length="188" mass="21873">MKLDQVREKIDAIDPQIRSLLMERLDCSKMVAEAKQEAGETNIYRADREQAILKKLSQGVPEDRLPEYLAVVRKIMETSRMYQYGMLFDWNPQLFAKLAENIEIRPGGTRVVVRLTRPDQPNAMSSILNMVGDYGYNMQYMELLHFNKPEKTVTFDLTILGDLSETNMQKLMFQLSKESQDFQILKNE</sequence>
<dbReference type="AlphaFoldDB" id="A0A1H3AQ88"/>
<feature type="domain" description="ACT" evidence="3">
    <location>
        <begin position="112"/>
        <end position="188"/>
    </location>
</feature>
<proteinExistence type="predicted"/>
<evidence type="ECO:0000313" key="4">
    <source>
        <dbReference type="EMBL" id="SDX31019.1"/>
    </source>
</evidence>
<dbReference type="InterPro" id="IPR045865">
    <property type="entry name" value="ACT-like_dom_sf"/>
</dbReference>
<dbReference type="Gene3D" id="1.20.59.10">
    <property type="entry name" value="Chorismate mutase"/>
    <property type="match status" value="1"/>
</dbReference>
<dbReference type="RefSeq" id="WP_176767981.1">
    <property type="nucleotide sequence ID" value="NZ_CALAKB010000004.1"/>
</dbReference>
<dbReference type="GO" id="GO:0004106">
    <property type="term" value="F:chorismate mutase activity"/>
    <property type="evidence" value="ECO:0007669"/>
    <property type="project" value="InterPro"/>
</dbReference>
<dbReference type="SMART" id="SM00830">
    <property type="entry name" value="CM_2"/>
    <property type="match status" value="1"/>
</dbReference>
<keyword evidence="1" id="KW-0413">Isomerase</keyword>
<dbReference type="EMBL" id="FNOP01000021">
    <property type="protein sequence ID" value="SDX31019.1"/>
    <property type="molecule type" value="Genomic_DNA"/>
</dbReference>
<reference evidence="4 5" key="1">
    <citation type="submission" date="2016-10" db="EMBL/GenBank/DDBJ databases">
        <authorList>
            <person name="Varghese N."/>
            <person name="Submissions S."/>
        </authorList>
    </citation>
    <scope>NUCLEOTIDE SEQUENCE [LARGE SCALE GENOMIC DNA]</scope>
    <source>
        <strain evidence="4 5">WCC6</strain>
    </source>
</reference>
<dbReference type="InterPro" id="IPR036979">
    <property type="entry name" value="CM_dom_sf"/>
</dbReference>
<evidence type="ECO:0000313" key="5">
    <source>
        <dbReference type="Proteomes" id="UP000182379"/>
    </source>
</evidence>
<gene>
    <name evidence="4" type="ORF">SAMN05216495_12124</name>
</gene>
<dbReference type="PROSITE" id="PS51671">
    <property type="entry name" value="ACT"/>
    <property type="match status" value="1"/>
</dbReference>
<protein>
    <submittedName>
        <fullName evidence="4">Chorismate mutase</fullName>
    </submittedName>
</protein>
<dbReference type="SUPFAM" id="SSF55021">
    <property type="entry name" value="ACT-like"/>
    <property type="match status" value="1"/>
</dbReference>
<dbReference type="GO" id="GO:0046417">
    <property type="term" value="P:chorismate metabolic process"/>
    <property type="evidence" value="ECO:0007669"/>
    <property type="project" value="InterPro"/>
</dbReference>
<dbReference type="PANTHER" id="PTHR38041">
    <property type="entry name" value="CHORISMATE MUTASE"/>
    <property type="match status" value="1"/>
</dbReference>
<dbReference type="PROSITE" id="PS51168">
    <property type="entry name" value="CHORISMATE_MUT_2"/>
    <property type="match status" value="1"/>
</dbReference>
<evidence type="ECO:0000259" key="2">
    <source>
        <dbReference type="PROSITE" id="PS51168"/>
    </source>
</evidence>
<accession>A0A1H3AQ88</accession>
<comment type="caution">
    <text evidence="4">The sequence shown here is derived from an EMBL/GenBank/DDBJ whole genome shotgun (WGS) entry which is preliminary data.</text>
</comment>
<dbReference type="SUPFAM" id="SSF48600">
    <property type="entry name" value="Chorismate mutase II"/>
    <property type="match status" value="1"/>
</dbReference>
<dbReference type="Pfam" id="PF01817">
    <property type="entry name" value="CM_2"/>
    <property type="match status" value="1"/>
</dbReference>
<dbReference type="PANTHER" id="PTHR38041:SF1">
    <property type="entry name" value="CHORISMATE MUTASE"/>
    <property type="match status" value="1"/>
</dbReference>
<dbReference type="InterPro" id="IPR002701">
    <property type="entry name" value="CM_II_prokaryot"/>
</dbReference>
<feature type="domain" description="Chorismate mutase" evidence="2">
    <location>
        <begin position="1"/>
        <end position="87"/>
    </location>
</feature>
<dbReference type="GO" id="GO:0009697">
    <property type="term" value="P:salicylic acid biosynthetic process"/>
    <property type="evidence" value="ECO:0007669"/>
    <property type="project" value="TreeGrafter"/>
</dbReference>
<dbReference type="Proteomes" id="UP000182379">
    <property type="component" value="Unassembled WGS sequence"/>
</dbReference>
<dbReference type="InterPro" id="IPR002912">
    <property type="entry name" value="ACT_dom"/>
</dbReference>
<dbReference type="InterPro" id="IPR051331">
    <property type="entry name" value="Chorismate_mutase-related"/>
</dbReference>
<evidence type="ECO:0000259" key="3">
    <source>
        <dbReference type="PROSITE" id="PS51671"/>
    </source>
</evidence>
<evidence type="ECO:0000256" key="1">
    <source>
        <dbReference type="ARBA" id="ARBA00023235"/>
    </source>
</evidence>
<dbReference type="InterPro" id="IPR036263">
    <property type="entry name" value="Chorismate_II_sf"/>
</dbReference>
<name>A0A1H3AQ88_ACIFE</name>
<organism evidence="4 5">
    <name type="scientific">Acidaminococcus fermentans</name>
    <dbReference type="NCBI Taxonomy" id="905"/>
    <lineage>
        <taxon>Bacteria</taxon>
        <taxon>Bacillati</taxon>
        <taxon>Bacillota</taxon>
        <taxon>Negativicutes</taxon>
        <taxon>Acidaminococcales</taxon>
        <taxon>Acidaminococcaceae</taxon>
        <taxon>Acidaminococcus</taxon>
    </lineage>
</organism>